<evidence type="ECO:0000256" key="5">
    <source>
        <dbReference type="ARBA" id="ARBA00037900"/>
    </source>
</evidence>
<evidence type="ECO:0000256" key="4">
    <source>
        <dbReference type="ARBA" id="ARBA00022801"/>
    </source>
</evidence>
<dbReference type="RefSeq" id="WP_407280225.1">
    <property type="nucleotide sequence ID" value="NZ_CP141259.1"/>
</dbReference>
<dbReference type="InterPro" id="IPR000868">
    <property type="entry name" value="Isochorismatase-like_dom"/>
</dbReference>
<comment type="similarity">
    <text evidence="1">Belongs to the isochorismatase family.</text>
</comment>
<dbReference type="EMBL" id="CP141259">
    <property type="protein sequence ID" value="WRL47871.1"/>
    <property type="molecule type" value="Genomic_DNA"/>
</dbReference>
<reference evidence="9 10" key="1">
    <citation type="submission" date="2023-12" db="EMBL/GenBank/DDBJ databases">
        <title>A. evansii MAY27, complete genome.</title>
        <authorList>
            <person name="Wang Y."/>
        </authorList>
    </citation>
    <scope>NUCLEOTIDE SEQUENCE [LARGE SCALE GENOMIC DNA]</scope>
    <source>
        <strain evidence="9 10">MAY27</strain>
    </source>
</reference>
<evidence type="ECO:0000256" key="1">
    <source>
        <dbReference type="ARBA" id="ARBA00006336"/>
    </source>
</evidence>
<evidence type="ECO:0000256" key="2">
    <source>
        <dbReference type="ARBA" id="ARBA00022642"/>
    </source>
</evidence>
<dbReference type="InterPro" id="IPR052347">
    <property type="entry name" value="Isochorismatase_Nicotinamidase"/>
</dbReference>
<evidence type="ECO:0000313" key="10">
    <source>
        <dbReference type="Proteomes" id="UP001626593"/>
    </source>
</evidence>
<evidence type="ECO:0000256" key="7">
    <source>
        <dbReference type="ARBA" id="ARBA00043224"/>
    </source>
</evidence>
<dbReference type="Pfam" id="PF00857">
    <property type="entry name" value="Isochorismatase"/>
    <property type="match status" value="1"/>
</dbReference>
<sequence>MARPASPITLQPGDALIIVDVQNDFLPGGSLAVPRGDEVVAPLNTLIARCTRLRLPVIATRDWHPQDHCSFHARSGPWPPHCIAGTPGAAFAPALALPESATIVSKAVTADVDAYSGFGGTDLHDRLQAAGVRRLFVGGLATDYCVLNTVRDGLANGYAVILLTDAIRAVDVTPGDGQRAIDEMARLGAHPIASVDIRNPA</sequence>
<evidence type="ECO:0000256" key="6">
    <source>
        <dbReference type="ARBA" id="ARBA00039017"/>
    </source>
</evidence>
<evidence type="ECO:0000256" key="3">
    <source>
        <dbReference type="ARBA" id="ARBA00022723"/>
    </source>
</evidence>
<dbReference type="PANTHER" id="PTHR11080">
    <property type="entry name" value="PYRAZINAMIDASE/NICOTINAMIDASE"/>
    <property type="match status" value="1"/>
</dbReference>
<dbReference type="EC" id="3.5.1.19" evidence="6"/>
<dbReference type="PANTHER" id="PTHR11080:SF2">
    <property type="entry name" value="LD05707P"/>
    <property type="match status" value="1"/>
</dbReference>
<evidence type="ECO:0000259" key="8">
    <source>
        <dbReference type="Pfam" id="PF00857"/>
    </source>
</evidence>
<evidence type="ECO:0000313" key="9">
    <source>
        <dbReference type="EMBL" id="WRL47871.1"/>
    </source>
</evidence>
<keyword evidence="2" id="KW-0662">Pyridine nucleotide biosynthesis</keyword>
<dbReference type="SUPFAM" id="SSF52499">
    <property type="entry name" value="Isochorismatase-like hydrolases"/>
    <property type="match status" value="1"/>
</dbReference>
<protein>
    <recommendedName>
        <fullName evidence="6">nicotinamidase</fullName>
        <ecNumber evidence="6">3.5.1.19</ecNumber>
    </recommendedName>
    <alternativeName>
        <fullName evidence="7">Nicotinamide deamidase</fullName>
    </alternativeName>
</protein>
<proteinExistence type="inferred from homology"/>
<comment type="pathway">
    <text evidence="5">Cofactor biosynthesis; nicotinate biosynthesis; nicotinate from nicotinamide: step 1/1.</text>
</comment>
<keyword evidence="4" id="KW-0378">Hydrolase</keyword>
<feature type="domain" description="Isochorismatase-like" evidence="8">
    <location>
        <begin position="15"/>
        <end position="193"/>
    </location>
</feature>
<name>A0ABZ1ASA0_AROEV</name>
<dbReference type="Proteomes" id="UP001626593">
    <property type="component" value="Chromosome"/>
</dbReference>
<keyword evidence="3" id="KW-0479">Metal-binding</keyword>
<dbReference type="InterPro" id="IPR036380">
    <property type="entry name" value="Isochorismatase-like_sf"/>
</dbReference>
<keyword evidence="10" id="KW-1185">Reference proteome</keyword>
<gene>
    <name evidence="9" type="ORF">U5817_07470</name>
</gene>
<dbReference type="Gene3D" id="3.40.50.850">
    <property type="entry name" value="Isochorismatase-like"/>
    <property type="match status" value="1"/>
</dbReference>
<organism evidence="9 10">
    <name type="scientific">Aromatoleum evansii</name>
    <name type="common">Azoarcus evansii</name>
    <dbReference type="NCBI Taxonomy" id="59406"/>
    <lineage>
        <taxon>Bacteria</taxon>
        <taxon>Pseudomonadati</taxon>
        <taxon>Pseudomonadota</taxon>
        <taxon>Betaproteobacteria</taxon>
        <taxon>Rhodocyclales</taxon>
        <taxon>Rhodocyclaceae</taxon>
        <taxon>Aromatoleum</taxon>
    </lineage>
</organism>
<accession>A0ABZ1ASA0</accession>